<comment type="caution">
    <text evidence="1">The sequence shown here is derived from an EMBL/GenBank/DDBJ whole genome shotgun (WGS) entry which is preliminary data.</text>
</comment>
<protein>
    <submittedName>
        <fullName evidence="1">Uncharacterized protein</fullName>
    </submittedName>
</protein>
<gene>
    <name evidence="1" type="ORF">CR513_58409</name>
</gene>
<dbReference type="OrthoDB" id="1100107at2759"/>
<feature type="non-terminal residue" evidence="1">
    <location>
        <position position="316"/>
    </location>
</feature>
<accession>A0A371EB15</accession>
<feature type="non-terminal residue" evidence="1">
    <location>
        <position position="1"/>
    </location>
</feature>
<evidence type="ECO:0000313" key="1">
    <source>
        <dbReference type="EMBL" id="RDX63189.1"/>
    </source>
</evidence>
<proteinExistence type="predicted"/>
<evidence type="ECO:0000313" key="2">
    <source>
        <dbReference type="Proteomes" id="UP000257109"/>
    </source>
</evidence>
<reference evidence="1" key="1">
    <citation type="submission" date="2018-05" db="EMBL/GenBank/DDBJ databases">
        <title>Draft genome of Mucuna pruriens seed.</title>
        <authorList>
            <person name="Nnadi N.E."/>
            <person name="Vos R."/>
            <person name="Hasami M.H."/>
            <person name="Devisetty U.K."/>
            <person name="Aguiy J.C."/>
        </authorList>
    </citation>
    <scope>NUCLEOTIDE SEQUENCE [LARGE SCALE GENOMIC DNA]</scope>
    <source>
        <strain evidence="1">JCA_2017</strain>
    </source>
</reference>
<dbReference type="Proteomes" id="UP000257109">
    <property type="component" value="Unassembled WGS sequence"/>
</dbReference>
<name>A0A371EB15_MUCPR</name>
<dbReference type="PANTHER" id="PTHR10775:SF193">
    <property type="entry name" value="DUF4216 DOMAIN-CONTAINING PROTEIN"/>
    <property type="match status" value="1"/>
</dbReference>
<keyword evidence="2" id="KW-1185">Reference proteome</keyword>
<dbReference type="EMBL" id="QJKJ01015040">
    <property type="protein sequence ID" value="RDX63189.1"/>
    <property type="molecule type" value="Genomic_DNA"/>
</dbReference>
<dbReference type="PANTHER" id="PTHR10775">
    <property type="entry name" value="OS08G0208400 PROTEIN"/>
    <property type="match status" value="1"/>
</dbReference>
<sequence length="316" mass="37590">MGKAGLIFPSREAHTEKGVKSIKSKDHIRPKLVPNLNNYHRQFLPLDHPYKRNKNSFKKRCVETSHPPPQLSILDIWKRVAHLPFSYDLQEEEQEILGYGVQHNWKKQSIFWRLSYWNTHLLCHNIDVMHTKRNFFMNAFDTMMNINGRTKDTHKARMDITLVHRVKIFKPKATYVLTTSQRVWVKELKLPDGYASNLDRCIDVNQGKLHGMKSHDCHNKYFRQPSLIQWSIFQFIYRMRLKLVVQSNNVGCTLLRETSTFVLFYYPDKIEMRRTKVKVLHLLLLYQFLTTQEVQVDLEVAHLYILLNGEHVEPYL</sequence>
<organism evidence="1 2">
    <name type="scientific">Mucuna pruriens</name>
    <name type="common">Velvet bean</name>
    <name type="synonym">Dolichos pruriens</name>
    <dbReference type="NCBI Taxonomy" id="157652"/>
    <lineage>
        <taxon>Eukaryota</taxon>
        <taxon>Viridiplantae</taxon>
        <taxon>Streptophyta</taxon>
        <taxon>Embryophyta</taxon>
        <taxon>Tracheophyta</taxon>
        <taxon>Spermatophyta</taxon>
        <taxon>Magnoliopsida</taxon>
        <taxon>eudicotyledons</taxon>
        <taxon>Gunneridae</taxon>
        <taxon>Pentapetalae</taxon>
        <taxon>rosids</taxon>
        <taxon>fabids</taxon>
        <taxon>Fabales</taxon>
        <taxon>Fabaceae</taxon>
        <taxon>Papilionoideae</taxon>
        <taxon>50 kb inversion clade</taxon>
        <taxon>NPAAA clade</taxon>
        <taxon>indigoferoid/millettioid clade</taxon>
        <taxon>Phaseoleae</taxon>
        <taxon>Mucuna</taxon>
    </lineage>
</organism>
<dbReference type="AlphaFoldDB" id="A0A371EB15"/>